<feature type="region of interest" description="Disordered" evidence="1">
    <location>
        <begin position="37"/>
        <end position="57"/>
    </location>
</feature>
<protein>
    <submittedName>
        <fullName evidence="2">Uncharacterized protein</fullName>
    </submittedName>
</protein>
<organism evidence="2 3">
    <name type="scientific">Puccinia graminis f. sp. tritici</name>
    <dbReference type="NCBI Taxonomy" id="56615"/>
    <lineage>
        <taxon>Eukaryota</taxon>
        <taxon>Fungi</taxon>
        <taxon>Dikarya</taxon>
        <taxon>Basidiomycota</taxon>
        <taxon>Pucciniomycotina</taxon>
        <taxon>Pucciniomycetes</taxon>
        <taxon>Pucciniales</taxon>
        <taxon>Pucciniaceae</taxon>
        <taxon>Puccinia</taxon>
    </lineage>
</organism>
<dbReference type="Proteomes" id="UP000324748">
    <property type="component" value="Unassembled WGS sequence"/>
</dbReference>
<keyword evidence="3" id="KW-1185">Reference proteome</keyword>
<accession>A0A5B0MPE7</accession>
<evidence type="ECO:0000256" key="1">
    <source>
        <dbReference type="SAM" id="MobiDB-lite"/>
    </source>
</evidence>
<dbReference type="EMBL" id="VSWC01000144">
    <property type="protein sequence ID" value="KAA1078108.1"/>
    <property type="molecule type" value="Genomic_DNA"/>
</dbReference>
<proteinExistence type="predicted"/>
<dbReference type="AlphaFoldDB" id="A0A5B0MPE7"/>
<gene>
    <name evidence="2" type="ORF">PGT21_028753</name>
</gene>
<evidence type="ECO:0000313" key="3">
    <source>
        <dbReference type="Proteomes" id="UP000324748"/>
    </source>
</evidence>
<reference evidence="2 3" key="1">
    <citation type="submission" date="2019-05" db="EMBL/GenBank/DDBJ databases">
        <title>Emergence of the Ug99 lineage of the wheat stem rust pathogen through somatic hybridization.</title>
        <authorList>
            <person name="Li F."/>
            <person name="Upadhyaya N.M."/>
            <person name="Sperschneider J."/>
            <person name="Matny O."/>
            <person name="Nguyen-Phuc H."/>
            <person name="Mago R."/>
            <person name="Raley C."/>
            <person name="Miller M.E."/>
            <person name="Silverstein K.A.T."/>
            <person name="Henningsen E."/>
            <person name="Hirsch C.D."/>
            <person name="Visser B."/>
            <person name="Pretorius Z.A."/>
            <person name="Steffenson B.J."/>
            <person name="Schwessinger B."/>
            <person name="Dodds P.N."/>
            <person name="Figueroa M."/>
        </authorList>
    </citation>
    <scope>NUCLEOTIDE SEQUENCE [LARGE SCALE GENOMIC DNA]</scope>
    <source>
        <strain evidence="2">21-0</strain>
    </source>
</reference>
<comment type="caution">
    <text evidence="2">The sequence shown here is derived from an EMBL/GenBank/DDBJ whole genome shotgun (WGS) entry which is preliminary data.</text>
</comment>
<sequence>MWLTAGLGCALEERHLFRSANPTNRWLRRVKPSIPDQYIDPVGQPGRATPRSTFSTSLPPSFVPSLPSLTQAGTVASSAELSTEMKPEAYTCPTRLLRGFSFRLADCRSAHKVDKISTSEPQSAHRHPS</sequence>
<name>A0A5B0MPE7_PUCGR</name>
<evidence type="ECO:0000313" key="2">
    <source>
        <dbReference type="EMBL" id="KAA1078108.1"/>
    </source>
</evidence>